<accession>A0AAJ4RAD5</accession>
<dbReference type="EMBL" id="RJJC01000001">
    <property type="protein sequence ID" value="RNJ27086.1"/>
    <property type="molecule type" value="Genomic_DNA"/>
</dbReference>
<organism evidence="1 2">
    <name type="scientific">Halosegnis longus</name>
    <dbReference type="NCBI Taxonomy" id="2216012"/>
    <lineage>
        <taxon>Archaea</taxon>
        <taxon>Methanobacteriati</taxon>
        <taxon>Methanobacteriota</taxon>
        <taxon>Stenosarchaea group</taxon>
        <taxon>Halobacteria</taxon>
        <taxon>Halobacteriales</taxon>
        <taxon>Natronomonadaceae</taxon>
        <taxon>Halosegnis</taxon>
    </lineage>
</organism>
<reference evidence="1 2" key="1">
    <citation type="submission" date="2018-11" db="EMBL/GenBank/DDBJ databases">
        <title>Genome sequences of Natronomonas sp. CBA1133.</title>
        <authorList>
            <person name="Roh S.W."/>
            <person name="Cha I.-T."/>
        </authorList>
    </citation>
    <scope>NUCLEOTIDE SEQUENCE [LARGE SCALE GENOMIC DNA]</scope>
    <source>
        <strain evidence="1 2">CBA1133</strain>
    </source>
</reference>
<proteinExistence type="predicted"/>
<protein>
    <submittedName>
        <fullName evidence="1">Uncharacterized protein</fullName>
    </submittedName>
</protein>
<name>A0AAJ4RAD5_9EURY</name>
<gene>
    <name evidence="1" type="ORF">Nmn1133_10630</name>
</gene>
<comment type="caution">
    <text evidence="1">The sequence shown here is derived from an EMBL/GenBank/DDBJ whole genome shotgun (WGS) entry which is preliminary data.</text>
</comment>
<dbReference type="Proteomes" id="UP000270581">
    <property type="component" value="Unassembled WGS sequence"/>
</dbReference>
<sequence length="158" mass="17190">MDDQLAQTDEVWPAVVEESQTLAAEYEEAGWDVITTTPGDVVPVPQPGDSEVSHVGLDVLVGGDVYEQVEEAVETADFDAIEVFREESNGIVYLAVVLKAPEAKRAICLPLYYRVAEAERLFSLVDEGEAMGTRIRPLSGSGVSFAHDEPELLLPDAR</sequence>
<dbReference type="Pfam" id="PF24373">
    <property type="entry name" value="DUF7529"/>
    <property type="match status" value="1"/>
</dbReference>
<dbReference type="RefSeq" id="WP_123124379.1">
    <property type="nucleotide sequence ID" value="NZ_RJJC01000001.1"/>
</dbReference>
<evidence type="ECO:0000313" key="2">
    <source>
        <dbReference type="Proteomes" id="UP000270581"/>
    </source>
</evidence>
<keyword evidence="2" id="KW-1185">Reference proteome</keyword>
<dbReference type="AlphaFoldDB" id="A0AAJ4RAD5"/>
<evidence type="ECO:0000313" key="1">
    <source>
        <dbReference type="EMBL" id="RNJ27086.1"/>
    </source>
</evidence>
<dbReference type="InterPro" id="IPR055951">
    <property type="entry name" value="DUF7529"/>
</dbReference>